<evidence type="ECO:0000313" key="2">
    <source>
        <dbReference type="Proteomes" id="UP001201812"/>
    </source>
</evidence>
<gene>
    <name evidence="1" type="ORF">DdX_11219</name>
</gene>
<sequence>MPANIFRTAKGNITIGELMKKVFTPNGYALVDAEKSLIPVLKQENPPTCKQAFEDWERQAEKGISTASNPQLIAVYYATKFHSIKGMNGAVIGSQTPWVEVLCLANGAESLITVDYQKLHITHPQIAFIHAMDVVKNREVYNDKFDFIVSFSSIEHSGLGRYGDPIDPFGDIKEMQKIRCMLKPGGLFFLGLPVGQDNVGWNCHRTYGRIRLAMMTAGFEVVDIFYMDEEPINLELDMLYKEYYNPHVFIHYVFVLRKSAPPK</sequence>
<comment type="caution">
    <text evidence="1">The sequence shown here is derived from an EMBL/GenBank/DDBJ whole genome shotgun (WGS) entry which is preliminary data.</text>
</comment>
<proteinExistence type="predicted"/>
<organism evidence="1 2">
    <name type="scientific">Ditylenchus destructor</name>
    <dbReference type="NCBI Taxonomy" id="166010"/>
    <lineage>
        <taxon>Eukaryota</taxon>
        <taxon>Metazoa</taxon>
        <taxon>Ecdysozoa</taxon>
        <taxon>Nematoda</taxon>
        <taxon>Chromadorea</taxon>
        <taxon>Rhabditida</taxon>
        <taxon>Tylenchina</taxon>
        <taxon>Tylenchomorpha</taxon>
        <taxon>Sphaerularioidea</taxon>
        <taxon>Anguinidae</taxon>
        <taxon>Anguininae</taxon>
        <taxon>Ditylenchus</taxon>
    </lineage>
</organism>
<dbReference type="SUPFAM" id="SSF53335">
    <property type="entry name" value="S-adenosyl-L-methionine-dependent methyltransferases"/>
    <property type="match status" value="1"/>
</dbReference>
<dbReference type="AlphaFoldDB" id="A0AAD4R4Q9"/>
<evidence type="ECO:0000313" key="1">
    <source>
        <dbReference type="EMBL" id="KAI1709432.1"/>
    </source>
</evidence>
<accession>A0AAD4R4Q9</accession>
<keyword evidence="2" id="KW-1185">Reference proteome</keyword>
<protein>
    <submittedName>
        <fullName evidence="1">Uncharacterized protein</fullName>
    </submittedName>
</protein>
<dbReference type="Gene3D" id="3.40.50.150">
    <property type="entry name" value="Vaccinia Virus protein VP39"/>
    <property type="match status" value="1"/>
</dbReference>
<dbReference type="InterPro" id="IPR004951">
    <property type="entry name" value="DUF268_CAE_spp"/>
</dbReference>
<name>A0AAD4R4Q9_9BILA</name>
<dbReference type="Proteomes" id="UP001201812">
    <property type="component" value="Unassembled WGS sequence"/>
</dbReference>
<dbReference type="Pfam" id="PF03269">
    <property type="entry name" value="DUF268"/>
    <property type="match status" value="1"/>
</dbReference>
<dbReference type="InterPro" id="IPR029063">
    <property type="entry name" value="SAM-dependent_MTases_sf"/>
</dbReference>
<dbReference type="EMBL" id="JAKKPZ010000030">
    <property type="protein sequence ID" value="KAI1709432.1"/>
    <property type="molecule type" value="Genomic_DNA"/>
</dbReference>
<reference evidence="1" key="1">
    <citation type="submission" date="2022-01" db="EMBL/GenBank/DDBJ databases">
        <title>Genome Sequence Resource for Two Populations of Ditylenchus destructor, the Migratory Endoparasitic Phytonematode.</title>
        <authorList>
            <person name="Zhang H."/>
            <person name="Lin R."/>
            <person name="Xie B."/>
        </authorList>
    </citation>
    <scope>NUCLEOTIDE SEQUENCE</scope>
    <source>
        <strain evidence="1">BazhouSP</strain>
    </source>
</reference>